<evidence type="ECO:0000256" key="1">
    <source>
        <dbReference type="SAM" id="SignalP"/>
    </source>
</evidence>
<gene>
    <name evidence="2" type="ORF">SCHIN_v1c03510</name>
</gene>
<accession>A0A5B9Y373</accession>
<evidence type="ECO:0008006" key="4">
    <source>
        <dbReference type="Google" id="ProtNLM"/>
    </source>
</evidence>
<dbReference type="EMBL" id="CP043026">
    <property type="protein sequence ID" value="QEH61548.1"/>
    <property type="molecule type" value="Genomic_DNA"/>
</dbReference>
<proteinExistence type="predicted"/>
<dbReference type="Proteomes" id="UP000323144">
    <property type="component" value="Chromosome"/>
</dbReference>
<feature type="chain" id="PRO_5022796257" description="Lipoprotein" evidence="1">
    <location>
        <begin position="23"/>
        <end position="313"/>
    </location>
</feature>
<reference evidence="2 3" key="1">
    <citation type="submission" date="2019-08" db="EMBL/GenBank/DDBJ databases">
        <title>Complete genome sequence of Spiroplasma chinense CCH (DSM 19755).</title>
        <authorList>
            <person name="Shen H.-Y."/>
            <person name="Lin Y.-C."/>
            <person name="Chou L."/>
            <person name="Kuo C.-H."/>
        </authorList>
    </citation>
    <scope>NUCLEOTIDE SEQUENCE [LARGE SCALE GENOMIC DNA]</scope>
    <source>
        <strain evidence="2 3">CCH</strain>
    </source>
</reference>
<keyword evidence="3" id="KW-1185">Reference proteome</keyword>
<keyword evidence="1" id="KW-0732">Signal</keyword>
<feature type="signal peptide" evidence="1">
    <location>
        <begin position="1"/>
        <end position="22"/>
    </location>
</feature>
<organism evidence="2 3">
    <name type="scientific">Spiroplasma chinense</name>
    <dbReference type="NCBI Taxonomy" id="216932"/>
    <lineage>
        <taxon>Bacteria</taxon>
        <taxon>Bacillati</taxon>
        <taxon>Mycoplasmatota</taxon>
        <taxon>Mollicutes</taxon>
        <taxon>Entomoplasmatales</taxon>
        <taxon>Spiroplasmataceae</taxon>
        <taxon>Spiroplasma</taxon>
    </lineage>
</organism>
<sequence length="313" mass="35900">MKRMLSLLGSLLLSANIAVVSANVVSCEGRYSRQINNIVNNDREIYFGKKQYDWRDIKEKDGTYQLIAKNTQYFDDIAKEPQKFYDFTKTVLKDYEEANTWFESLIAGNKLSAWKTIVLRDDQEIGNTSFELNYELENEILDFLEDEIITPEFQVNIAKLAVAKKAYTLLMEIKSYTEKISANIIGDEEGSLTSRNEWEITTLIKKSEVSLERSLFVPLFKTISLGVIKSRGTSQTKIKFDPRLVRYLQPGTFDVEGIKDAYDDFPGKEGDEDYINESELFNYAVAYNNLIEKVSLFAYGKNTVSDIVKEIGD</sequence>
<protein>
    <recommendedName>
        <fullName evidence="4">Lipoprotein</fullName>
    </recommendedName>
</protein>
<dbReference type="AlphaFoldDB" id="A0A5B9Y373"/>
<evidence type="ECO:0000313" key="2">
    <source>
        <dbReference type="EMBL" id="QEH61548.1"/>
    </source>
</evidence>
<name>A0A5B9Y373_9MOLU</name>
<evidence type="ECO:0000313" key="3">
    <source>
        <dbReference type="Proteomes" id="UP000323144"/>
    </source>
</evidence>
<dbReference type="RefSeq" id="WP_166507940.1">
    <property type="nucleotide sequence ID" value="NZ_CP043026.1"/>
</dbReference>
<dbReference type="KEGG" id="schi:SCHIN_v1c03510"/>